<keyword evidence="4" id="KW-1185">Reference proteome</keyword>
<dbReference type="Proteomes" id="UP000658382">
    <property type="component" value="Unassembled WGS sequence"/>
</dbReference>
<reference evidence="3" key="2">
    <citation type="submission" date="2020-09" db="EMBL/GenBank/DDBJ databases">
        <authorList>
            <person name="Sun Q."/>
            <person name="Ohkuma M."/>
        </authorList>
    </citation>
    <scope>NUCLEOTIDE SEQUENCE</scope>
    <source>
        <strain evidence="3">JCM 12580</strain>
    </source>
</reference>
<keyword evidence="1" id="KW-1133">Transmembrane helix</keyword>
<dbReference type="PANTHER" id="PTHR43849">
    <property type="entry name" value="BLL3936 PROTEIN"/>
    <property type="match status" value="1"/>
</dbReference>
<feature type="transmembrane region" description="Helical" evidence="1">
    <location>
        <begin position="137"/>
        <end position="157"/>
    </location>
</feature>
<keyword evidence="1" id="KW-0472">Membrane</keyword>
<keyword evidence="1" id="KW-0812">Transmembrane</keyword>
<feature type="transmembrane region" description="Helical" evidence="1">
    <location>
        <begin position="408"/>
        <end position="432"/>
    </location>
</feature>
<dbReference type="RefSeq" id="WP_188633052.1">
    <property type="nucleotide sequence ID" value="NZ_BMNQ01000029.1"/>
</dbReference>
<name>A0A917UYX5_9BACI</name>
<sequence>MESQNVNQDSLEKTWQSKILKYIGVISAVILSIFHLYTAYSGIFITAIVHYSIHLLLVAVIFLTITKPLSKVNKHLIWLDLLFLTLAAYSIGYVIFNYYEILSIMGPTTMSLEQKLSATVILLLVLYAAFRINKAFFILSILMLLYGLFGNNLGGPFQHAGMSIERLVYLISYTTDGVFGVALGISATYLFIFIFFGVVLEKTGTGDFILKASQALVGKYVGGSAKTSVIASAGMGSVVGSSVGNVVSTGSLTIPVMKKSGFRPHIAGAVESVASEGGQILPPILGAGAFIMATMTGIPYVDIVVAATIPALLYFISVLTVVDFESRKFNIKGLTKDRLPDFKKAFKEKGHLLISVGILVYLLLFDGMGIMKAGFFAIISLLLLAMLREETRLKFTDFIRILIDGAIGAIEIAIICATMGIITGVVVFSGIGARLSEIIIGLSGGDIFLTLIAAMVVSIILGMGLPTPVAYLMSALFVAPALVDIGVPVLAAHLFLFYFAVKSGTTPPIAIVAVVASNIAKANWFKTAIAASLFSLPSFVIAYAFVFQPALLFEGSWSNILLTFMTALIAVIGITGGIQGWWLRKSNWIERGGLIVFSICTIFPNTILTIIGVLGIIVITFYQYMGLKNTAFKGYENTI</sequence>
<feature type="transmembrane region" description="Helical" evidence="1">
    <location>
        <begin position="77"/>
        <end position="99"/>
    </location>
</feature>
<dbReference type="PANTHER" id="PTHR43849:SF2">
    <property type="entry name" value="BLL3936 PROTEIN"/>
    <property type="match status" value="1"/>
</dbReference>
<feature type="transmembrane region" description="Helical" evidence="1">
    <location>
        <begin position="304"/>
        <end position="324"/>
    </location>
</feature>
<proteinExistence type="predicted"/>
<feature type="transmembrane region" description="Helical" evidence="1">
    <location>
        <begin position="43"/>
        <end position="65"/>
    </location>
</feature>
<dbReference type="InterPro" id="IPR011853">
    <property type="entry name" value="TRAP_DctM-Dct_fused"/>
</dbReference>
<feature type="transmembrane region" description="Helical" evidence="1">
    <location>
        <begin position="560"/>
        <end position="582"/>
    </location>
</feature>
<feature type="transmembrane region" description="Helical" evidence="1">
    <location>
        <begin position="19"/>
        <end position="37"/>
    </location>
</feature>
<organism evidence="3 4">
    <name type="scientific">Lentibacillus kapialis</name>
    <dbReference type="NCBI Taxonomy" id="340214"/>
    <lineage>
        <taxon>Bacteria</taxon>
        <taxon>Bacillati</taxon>
        <taxon>Bacillota</taxon>
        <taxon>Bacilli</taxon>
        <taxon>Bacillales</taxon>
        <taxon>Bacillaceae</taxon>
        <taxon>Lentibacillus</taxon>
    </lineage>
</organism>
<feature type="transmembrane region" description="Helical" evidence="1">
    <location>
        <begin position="345"/>
        <end position="364"/>
    </location>
</feature>
<feature type="transmembrane region" description="Helical" evidence="1">
    <location>
        <begin position="528"/>
        <end position="548"/>
    </location>
</feature>
<accession>A0A917UYX5</accession>
<reference evidence="3" key="1">
    <citation type="journal article" date="2014" name="Int. J. Syst. Evol. Microbiol.">
        <title>Complete genome sequence of Corynebacterium casei LMG S-19264T (=DSM 44701T), isolated from a smear-ripened cheese.</title>
        <authorList>
            <consortium name="US DOE Joint Genome Institute (JGI-PGF)"/>
            <person name="Walter F."/>
            <person name="Albersmeier A."/>
            <person name="Kalinowski J."/>
            <person name="Ruckert C."/>
        </authorList>
    </citation>
    <scope>NUCLEOTIDE SEQUENCE</scope>
    <source>
        <strain evidence="3">JCM 12580</strain>
    </source>
</reference>
<feature type="transmembrane region" description="Helical" evidence="1">
    <location>
        <begin position="594"/>
        <end position="622"/>
    </location>
</feature>
<evidence type="ECO:0000313" key="4">
    <source>
        <dbReference type="Proteomes" id="UP000658382"/>
    </source>
</evidence>
<dbReference type="InterPro" id="IPR010656">
    <property type="entry name" value="DctM"/>
</dbReference>
<dbReference type="NCBIfam" id="TIGR02123">
    <property type="entry name" value="TRAP_fused"/>
    <property type="match status" value="1"/>
</dbReference>
<evidence type="ECO:0000313" key="3">
    <source>
        <dbReference type="EMBL" id="GGJ98453.1"/>
    </source>
</evidence>
<feature type="transmembrane region" description="Helical" evidence="1">
    <location>
        <begin position="469"/>
        <end position="489"/>
    </location>
</feature>
<feature type="domain" description="TRAP C4-dicarboxylate transport system permease DctM subunit" evidence="2">
    <location>
        <begin position="121"/>
        <end position="543"/>
    </location>
</feature>
<evidence type="ECO:0000256" key="1">
    <source>
        <dbReference type="SAM" id="Phobius"/>
    </source>
</evidence>
<protein>
    <submittedName>
        <fullName evidence="3">C4-dicarboxylate ABC transporter</fullName>
    </submittedName>
</protein>
<evidence type="ECO:0000259" key="2">
    <source>
        <dbReference type="Pfam" id="PF06808"/>
    </source>
</evidence>
<feature type="transmembrane region" description="Helical" evidence="1">
    <location>
        <begin position="495"/>
        <end position="516"/>
    </location>
</feature>
<feature type="transmembrane region" description="Helical" evidence="1">
    <location>
        <begin position="111"/>
        <end position="130"/>
    </location>
</feature>
<gene>
    <name evidence="3" type="ORF">GCM10007063_20980</name>
</gene>
<dbReference type="EMBL" id="BMNQ01000029">
    <property type="protein sequence ID" value="GGJ98453.1"/>
    <property type="molecule type" value="Genomic_DNA"/>
</dbReference>
<feature type="transmembrane region" description="Helical" evidence="1">
    <location>
        <begin position="177"/>
        <end position="200"/>
    </location>
</feature>
<comment type="caution">
    <text evidence="3">The sequence shown here is derived from an EMBL/GenBank/DDBJ whole genome shotgun (WGS) entry which is preliminary data.</text>
</comment>
<dbReference type="AlphaFoldDB" id="A0A917UYX5"/>
<dbReference type="Pfam" id="PF06808">
    <property type="entry name" value="DctM"/>
    <property type="match status" value="1"/>
</dbReference>
<feature type="transmembrane region" description="Helical" evidence="1">
    <location>
        <begin position="438"/>
        <end position="462"/>
    </location>
</feature>